<dbReference type="InterPro" id="IPR033162">
    <property type="entry name" value="TBCD"/>
</dbReference>
<protein>
    <recommendedName>
        <fullName evidence="9">Tubulin-specific chaperone D</fullName>
    </recommendedName>
</protein>
<dbReference type="GO" id="GO:0048487">
    <property type="term" value="F:beta-tubulin binding"/>
    <property type="evidence" value="ECO:0007669"/>
    <property type="project" value="InterPro"/>
</dbReference>
<dbReference type="SUPFAM" id="SSF48371">
    <property type="entry name" value="ARM repeat"/>
    <property type="match status" value="3"/>
</dbReference>
<feature type="domain" description="Tubulin-folding cofactor D ARM repeats" evidence="6">
    <location>
        <begin position="600"/>
        <end position="847"/>
    </location>
</feature>
<dbReference type="GO" id="GO:0000226">
    <property type="term" value="P:microtubule cytoskeleton organization"/>
    <property type="evidence" value="ECO:0007669"/>
    <property type="project" value="TreeGrafter"/>
</dbReference>
<dbReference type="InterPro" id="IPR016024">
    <property type="entry name" value="ARM-type_fold"/>
</dbReference>
<keyword evidence="3" id="KW-0175">Coiled coil</keyword>
<sequence>MTAKGSIADVSNIFEQIKEHLAKLKAEANLASVATNGASSMDVDGEINPDDFVREVFTQCLLDVGHKSFSHSLVFIERYLSIMKSLNALPAAKYQTVCIVADYWYYKPEMMEIILDKLVNYGVIDSPSLISWALSIDVLEEGCTRWYQQTIMEKALSKLRLKVSQTRIKLNAAEEELRAKQEAQLKDGIMQDDSADEDGTALEVFRNAVNAAEREQREAYLNLFQKFKDTMQLRIQTDIANDAGDTTTTYWWRWVSGFFRKVVREFEPETRSMLFTMDNIVFAEDTHEAVLKLWQEQKGTMMTDLLPTQLEASDILNAEDGGSPEASHFEEYNTFIRGVTVLKSSLDPGIAVDSVQLDRILATLTHVLAKYQEQPHLLDPHLEEIIQPLIIQLRISIASHASSPSSNPKSNQTCMHRTFRLLSSLTKVRGYKTVIKFFTHDVSDLEPVLNFLTSLDAKDPEIWETRYILLLWLSLIAMIPFDLKTVDSGLAGGVETLMDRLIRVGREYLGATGKEYEGGGVLLTRLLTRRDMASTKLHGFIDWAMEVLRSSNDTFLLRGVLRCLGMILKASPRSFVLPLIPSLSPSFALMNDPRVATNALLRKMVVKVTQRIGLTLLKPRAVSWRYQRGSRSLSHNLSVQPIGPNIVAEQSVDEAEDEIPQEIEEVVDLLLNGLRDKDTVVRWSAAKGIGRISDRLPQDFAQEITSSVLSLFTEDTFTAPGTNQISLVAVSDATWHGACLAIAELARRGLLLPTRLDEIMPWIVKAIVFDQRRGAHSVGAHVRDAACYVCWSFARAYAPETMRPYVAVLAKALVVESVFDREINIRRASSAAFQENVGRQGIFPHGIDIVTLADYFTVGNRNHSFLEISVEVSKFEEYRHPLVDHLVNVSTQHWDRAIREVASKALYRLTKLDLEYALSCLPSLISRTTQPDAHIRHGALLAVGEICLAWSETRHSKKWWTDEEYQDLIKPISAIVGAYPSEFLESFGSDLTRSALCRFIMCLSEADWPRNVEIPNKGSLPCVLWNVVSSTLERREAGLQEVAARAVTSMTIWDAMHDASTAETIMKQYTANVAIKVNPIIRRGYALALGALPAAFLIQEPDRVTAITEALMAACITDLDKATNDAESRRNSIAALSHVVEELSKLSIISKTIDKDLFDRILKCVLNGLQDYTVDSRGDVGSWVREASLRALGICLSIGARVDNTSDDDPYVSVSTTRAAVGGACQQAMERIDRVREAAGNLLMTILWGVDGRLVVLERESFERVLPRNVDLNWLNAADVYPRLIQLLHVAEYRVELLVGITVSVGGLAESLIRQSTANLADLVNSLPTTSTSQSDFDLMGFFAAVLEIFARYPKQDRVILPLFEMLDVLFGVGAVVRLDEPKVFDQLYNATKNEVFKSRDAKKLLAAIKVFAGFASLGDQSAPACVAIRRRGLSQLVSYLIYPYPKVRRAASEQVYVVLSSDDVVSDAREEAETALLSTDWDQPVATLKTVKEGISRALNITSS</sequence>
<dbReference type="OrthoDB" id="10253476at2759"/>
<dbReference type="InterPro" id="IPR058033">
    <property type="entry name" value="ARM_TBCD_2nd"/>
</dbReference>
<evidence type="ECO:0000256" key="1">
    <source>
        <dbReference type="ARBA" id="ARBA00023186"/>
    </source>
</evidence>
<dbReference type="InterPro" id="IPR021133">
    <property type="entry name" value="HEAT_type_2"/>
</dbReference>
<feature type="domain" description="MIF4G-like type 2" evidence="4">
    <location>
        <begin position="44"/>
        <end position="269"/>
    </location>
</feature>
<dbReference type="InterPro" id="IPR015174">
    <property type="entry name" value="MIF4G-like_typ-2"/>
</dbReference>
<evidence type="ECO:0000313" key="7">
    <source>
        <dbReference type="EMBL" id="TPX36633.1"/>
    </source>
</evidence>
<evidence type="ECO:0000313" key="8">
    <source>
        <dbReference type="Proteomes" id="UP000319731"/>
    </source>
</evidence>
<dbReference type="Gene3D" id="1.25.10.10">
    <property type="entry name" value="Leucine-rich Repeat Variant"/>
    <property type="match status" value="2"/>
</dbReference>
<evidence type="ECO:0000259" key="5">
    <source>
        <dbReference type="Pfam" id="PF12612"/>
    </source>
</evidence>
<dbReference type="Pfam" id="PF12612">
    <property type="entry name" value="TFCD_C"/>
    <property type="match status" value="1"/>
</dbReference>
<dbReference type="GO" id="GO:0007021">
    <property type="term" value="P:tubulin complex assembly"/>
    <property type="evidence" value="ECO:0007669"/>
    <property type="project" value="InterPro"/>
</dbReference>
<dbReference type="PANTHER" id="PTHR12658:SF0">
    <property type="entry name" value="TUBULIN-SPECIFIC CHAPERONE D"/>
    <property type="match status" value="1"/>
</dbReference>
<dbReference type="STRING" id="1806994.A0A507CGJ5"/>
<dbReference type="GO" id="GO:0005096">
    <property type="term" value="F:GTPase activator activity"/>
    <property type="evidence" value="ECO:0007669"/>
    <property type="project" value="InterPro"/>
</dbReference>
<dbReference type="Proteomes" id="UP000319731">
    <property type="component" value="Unassembled WGS sequence"/>
</dbReference>
<feature type="repeat" description="HEAT" evidence="2">
    <location>
        <begin position="666"/>
        <end position="703"/>
    </location>
</feature>
<dbReference type="InterPro" id="IPR022577">
    <property type="entry name" value="TBCD_C"/>
</dbReference>
<dbReference type="RefSeq" id="XP_031026847.1">
    <property type="nucleotide sequence ID" value="XM_031167237.1"/>
</dbReference>
<dbReference type="Pfam" id="PF09090">
    <property type="entry name" value="MIF4G_like_2"/>
    <property type="match status" value="1"/>
</dbReference>
<evidence type="ECO:0008006" key="9">
    <source>
        <dbReference type="Google" id="ProtNLM"/>
    </source>
</evidence>
<name>A0A507CGJ5_9FUNG</name>
<proteinExistence type="predicted"/>
<organism evidence="7 8">
    <name type="scientific">Synchytrium microbalum</name>
    <dbReference type="NCBI Taxonomy" id="1806994"/>
    <lineage>
        <taxon>Eukaryota</taxon>
        <taxon>Fungi</taxon>
        <taxon>Fungi incertae sedis</taxon>
        <taxon>Chytridiomycota</taxon>
        <taxon>Chytridiomycota incertae sedis</taxon>
        <taxon>Chytridiomycetes</taxon>
        <taxon>Synchytriales</taxon>
        <taxon>Synchytriaceae</taxon>
        <taxon>Synchytrium</taxon>
    </lineage>
</organism>
<accession>A0A507CGJ5</accession>
<dbReference type="GO" id="GO:0007023">
    <property type="term" value="P:post-chaperonin tubulin folding pathway"/>
    <property type="evidence" value="ECO:0007669"/>
    <property type="project" value="InterPro"/>
</dbReference>
<keyword evidence="1" id="KW-0143">Chaperone</keyword>
<dbReference type="PANTHER" id="PTHR12658">
    <property type="entry name" value="BETA-TUBULIN COFACTOR D"/>
    <property type="match status" value="1"/>
</dbReference>
<evidence type="ECO:0000256" key="3">
    <source>
        <dbReference type="SAM" id="Coils"/>
    </source>
</evidence>
<dbReference type="InterPro" id="IPR011989">
    <property type="entry name" value="ARM-like"/>
</dbReference>
<evidence type="ECO:0000259" key="4">
    <source>
        <dbReference type="Pfam" id="PF09090"/>
    </source>
</evidence>
<dbReference type="Pfam" id="PF25767">
    <property type="entry name" value="ARM_TBCD_2nd"/>
    <property type="match status" value="1"/>
</dbReference>
<dbReference type="EMBL" id="QEAO01000004">
    <property type="protein sequence ID" value="TPX36633.1"/>
    <property type="molecule type" value="Genomic_DNA"/>
</dbReference>
<evidence type="ECO:0000259" key="6">
    <source>
        <dbReference type="Pfam" id="PF25767"/>
    </source>
</evidence>
<keyword evidence="8" id="KW-1185">Reference proteome</keyword>
<dbReference type="Gene3D" id="1.25.40.180">
    <property type="match status" value="1"/>
</dbReference>
<dbReference type="GeneID" id="42002534"/>
<evidence type="ECO:0000256" key="2">
    <source>
        <dbReference type="PROSITE-ProRule" id="PRU00103"/>
    </source>
</evidence>
<dbReference type="GO" id="GO:0016070">
    <property type="term" value="P:RNA metabolic process"/>
    <property type="evidence" value="ECO:0007669"/>
    <property type="project" value="InterPro"/>
</dbReference>
<feature type="coiled-coil region" evidence="3">
    <location>
        <begin position="156"/>
        <end position="183"/>
    </location>
</feature>
<gene>
    <name evidence="7" type="ORF">SmJEL517_g01309</name>
</gene>
<dbReference type="PROSITE" id="PS50077">
    <property type="entry name" value="HEAT_REPEAT"/>
    <property type="match status" value="1"/>
</dbReference>
<feature type="domain" description="Tubulin-folding cofactor D C-terminal" evidence="5">
    <location>
        <begin position="1220"/>
        <end position="1404"/>
    </location>
</feature>
<dbReference type="Pfam" id="PF23579">
    <property type="entry name" value="ARM_TBCD"/>
    <property type="match status" value="1"/>
</dbReference>
<comment type="caution">
    <text evidence="7">The sequence shown here is derived from an EMBL/GenBank/DDBJ whole genome shotgun (WGS) entry which is preliminary data.</text>
</comment>
<reference evidence="7 8" key="1">
    <citation type="journal article" date="2019" name="Sci. Rep.">
        <title>Comparative genomics of chytrid fungi reveal insights into the obligate biotrophic and pathogenic lifestyle of Synchytrium endobioticum.</title>
        <authorList>
            <person name="van de Vossenberg B.T.L.H."/>
            <person name="Warris S."/>
            <person name="Nguyen H.D.T."/>
            <person name="van Gent-Pelzer M.P.E."/>
            <person name="Joly D.L."/>
            <person name="van de Geest H.C."/>
            <person name="Bonants P.J.M."/>
            <person name="Smith D.S."/>
            <person name="Levesque C.A."/>
            <person name="van der Lee T.A.J."/>
        </authorList>
    </citation>
    <scope>NUCLEOTIDE SEQUENCE [LARGE SCALE GENOMIC DNA]</scope>
    <source>
        <strain evidence="7 8">JEL517</strain>
    </source>
</reference>